<dbReference type="RefSeq" id="WP_073048720.1">
    <property type="nucleotide sequence ID" value="NZ_FQZL01000007.1"/>
</dbReference>
<dbReference type="InterPro" id="IPR010982">
    <property type="entry name" value="Lambda_DNA-bd_dom_sf"/>
</dbReference>
<dbReference type="PROSITE" id="PS50943">
    <property type="entry name" value="HTH_CROC1"/>
    <property type="match status" value="1"/>
</dbReference>
<dbReference type="OrthoDB" id="1799189at2"/>
<dbReference type="Proteomes" id="UP000184052">
    <property type="component" value="Unassembled WGS sequence"/>
</dbReference>
<evidence type="ECO:0000313" key="3">
    <source>
        <dbReference type="Proteomes" id="UP000184052"/>
    </source>
</evidence>
<gene>
    <name evidence="2" type="ORF">SAMN02745751_01272</name>
</gene>
<dbReference type="STRING" id="1121476.SAMN02745751_01272"/>
<dbReference type="GO" id="GO:0003677">
    <property type="term" value="F:DNA binding"/>
    <property type="evidence" value="ECO:0007669"/>
    <property type="project" value="InterPro"/>
</dbReference>
<name>A0A1M6EPS6_9FIRM</name>
<feature type="domain" description="HTH cro/C1-type" evidence="1">
    <location>
        <begin position="12"/>
        <end position="66"/>
    </location>
</feature>
<dbReference type="SUPFAM" id="SSF47413">
    <property type="entry name" value="lambda repressor-like DNA-binding domains"/>
    <property type="match status" value="1"/>
</dbReference>
<dbReference type="InterPro" id="IPR001387">
    <property type="entry name" value="Cro/C1-type_HTH"/>
</dbReference>
<protein>
    <submittedName>
        <fullName evidence="2">Helix-turn-helix domain-containing protein</fullName>
    </submittedName>
</protein>
<dbReference type="Gene3D" id="1.10.260.40">
    <property type="entry name" value="lambda repressor-like DNA-binding domains"/>
    <property type="match status" value="1"/>
</dbReference>
<reference evidence="2 3" key="1">
    <citation type="submission" date="2016-11" db="EMBL/GenBank/DDBJ databases">
        <authorList>
            <person name="Jaros S."/>
            <person name="Januszkiewicz K."/>
            <person name="Wedrychowicz H."/>
        </authorList>
    </citation>
    <scope>NUCLEOTIDE SEQUENCE [LARGE SCALE GENOMIC DNA]</scope>
    <source>
        <strain evidence="2 3">DSM 17477</strain>
    </source>
</reference>
<proteinExistence type="predicted"/>
<organism evidence="2 3">
    <name type="scientific">Dethiosulfatibacter aminovorans DSM 17477</name>
    <dbReference type="NCBI Taxonomy" id="1121476"/>
    <lineage>
        <taxon>Bacteria</taxon>
        <taxon>Bacillati</taxon>
        <taxon>Bacillota</taxon>
        <taxon>Tissierellia</taxon>
        <taxon>Dethiosulfatibacter</taxon>
    </lineage>
</organism>
<sequence length="71" mass="8339">MKVHGKMFSNNLKEIRERKKITQFELSKKANVTPADISRIENGKIYAYPGWRKRISDALEVETSAIWDDER</sequence>
<evidence type="ECO:0000313" key="2">
    <source>
        <dbReference type="EMBL" id="SHI87358.1"/>
    </source>
</evidence>
<dbReference type="Pfam" id="PF01381">
    <property type="entry name" value="HTH_3"/>
    <property type="match status" value="1"/>
</dbReference>
<dbReference type="AlphaFoldDB" id="A0A1M6EPS6"/>
<dbReference type="SMART" id="SM00530">
    <property type="entry name" value="HTH_XRE"/>
    <property type="match status" value="1"/>
</dbReference>
<accession>A0A1M6EPS6</accession>
<keyword evidence="3" id="KW-1185">Reference proteome</keyword>
<evidence type="ECO:0000259" key="1">
    <source>
        <dbReference type="PROSITE" id="PS50943"/>
    </source>
</evidence>
<dbReference type="EMBL" id="FQZL01000007">
    <property type="protein sequence ID" value="SHI87358.1"/>
    <property type="molecule type" value="Genomic_DNA"/>
</dbReference>
<dbReference type="CDD" id="cd00093">
    <property type="entry name" value="HTH_XRE"/>
    <property type="match status" value="1"/>
</dbReference>